<accession>A0ABQ0LLF6</accession>
<protein>
    <submittedName>
        <fullName evidence="2">Uncharacterized protein</fullName>
    </submittedName>
</protein>
<feature type="compositionally biased region" description="Gly residues" evidence="1">
    <location>
        <begin position="1"/>
        <end position="11"/>
    </location>
</feature>
<dbReference type="EMBL" id="DF847484">
    <property type="protein sequence ID" value="GAT51951.1"/>
    <property type="molecule type" value="Genomic_DNA"/>
</dbReference>
<feature type="region of interest" description="Disordered" evidence="1">
    <location>
        <begin position="1"/>
        <end position="56"/>
    </location>
</feature>
<evidence type="ECO:0000313" key="2">
    <source>
        <dbReference type="EMBL" id="GAT51951.1"/>
    </source>
</evidence>
<name>A0ABQ0LLF6_MYCCL</name>
<dbReference type="Proteomes" id="UP000815677">
    <property type="component" value="Unassembled WGS sequence"/>
</dbReference>
<evidence type="ECO:0000313" key="3">
    <source>
        <dbReference type="Proteomes" id="UP000815677"/>
    </source>
</evidence>
<gene>
    <name evidence="2" type="ORF">MCHLO_09044</name>
</gene>
<organism evidence="2 3">
    <name type="scientific">Mycena chlorophos</name>
    <name type="common">Agaric fungus</name>
    <name type="synonym">Agaricus chlorophos</name>
    <dbReference type="NCBI Taxonomy" id="658473"/>
    <lineage>
        <taxon>Eukaryota</taxon>
        <taxon>Fungi</taxon>
        <taxon>Dikarya</taxon>
        <taxon>Basidiomycota</taxon>
        <taxon>Agaricomycotina</taxon>
        <taxon>Agaricomycetes</taxon>
        <taxon>Agaricomycetidae</taxon>
        <taxon>Agaricales</taxon>
        <taxon>Marasmiineae</taxon>
        <taxon>Mycenaceae</taxon>
        <taxon>Mycena</taxon>
    </lineage>
</organism>
<evidence type="ECO:0000256" key="1">
    <source>
        <dbReference type="SAM" id="MobiDB-lite"/>
    </source>
</evidence>
<sequence length="143" mass="15493">MEGIRAGGGTVGRTAADPSWNRNKRTNTHPADGPNKALQSQQHNRTHDPRANLSLPHTNLPLRLLLQCSADLHGHTVPPGRHQRCDRRKRPGVLYKLDNVPRLWLQMCLAERVRYAGGQAAKSGTAAAEGWDTAVGQVVSGGA</sequence>
<proteinExistence type="predicted"/>
<keyword evidence="3" id="KW-1185">Reference proteome</keyword>
<reference evidence="2" key="1">
    <citation type="submission" date="2014-09" db="EMBL/GenBank/DDBJ databases">
        <title>Genome sequence of the luminous mushroom Mycena chlorophos for searching fungal bioluminescence genes.</title>
        <authorList>
            <person name="Tanaka Y."/>
            <person name="Kasuga D."/>
            <person name="Oba Y."/>
            <person name="Hase S."/>
            <person name="Sato K."/>
            <person name="Oba Y."/>
            <person name="Sakakibara Y."/>
        </authorList>
    </citation>
    <scope>NUCLEOTIDE SEQUENCE</scope>
</reference>